<sequence length="274" mass="31993">MNPQFEQKSINLRPGRRVYFSSDYHLGVPSLPKSREREKLIVRWLESIQHDAQTIFLVGDIFDFWFEYKKAVPRGFVRLLGKLAELSDKGIELIIFTGNHDMWMSGYLTDEIGAAIYRNPVNFTFNTNGGSKTILIGHGDGLGPGDNTYKFLKKVFENKFFQTIFRIVHPDVGMWIAMEWSKRSRIANVNKGEERFLGEDNEWLFQYCREIEAQQHHDYYIFGHRHLVLNMEVNANSRYINLGEWVSQQHYAVFDGETVQLLKFAAIQEDQQNG</sequence>
<evidence type="ECO:0000313" key="9">
    <source>
        <dbReference type="Proteomes" id="UP001164653"/>
    </source>
</evidence>
<gene>
    <name evidence="8" type="ORF">ON006_20080</name>
</gene>
<evidence type="ECO:0000259" key="7">
    <source>
        <dbReference type="Pfam" id="PF00149"/>
    </source>
</evidence>
<evidence type="ECO:0000256" key="1">
    <source>
        <dbReference type="ARBA" id="ARBA00022475"/>
    </source>
</evidence>
<dbReference type="CDD" id="cd07398">
    <property type="entry name" value="MPP_YbbF-LpxH"/>
    <property type="match status" value="1"/>
</dbReference>
<keyword evidence="5" id="KW-0472">Membrane</keyword>
<dbReference type="InterPro" id="IPR029052">
    <property type="entry name" value="Metallo-depent_PP-like"/>
</dbReference>
<accession>A0A9E8N761</accession>
<organism evidence="8 9">
    <name type="scientific">Dyadobacter pollutisoli</name>
    <dbReference type="NCBI Taxonomy" id="2910158"/>
    <lineage>
        <taxon>Bacteria</taxon>
        <taxon>Pseudomonadati</taxon>
        <taxon>Bacteroidota</taxon>
        <taxon>Cytophagia</taxon>
        <taxon>Cytophagales</taxon>
        <taxon>Spirosomataceae</taxon>
        <taxon>Dyadobacter</taxon>
    </lineage>
</organism>
<reference evidence="8" key="1">
    <citation type="submission" date="2022-11" db="EMBL/GenBank/DDBJ databases">
        <title>Dyadobacter pollutisoli sp. nov., isolated from plastic dumped soil.</title>
        <authorList>
            <person name="Kim J.M."/>
            <person name="Kim K.R."/>
            <person name="Lee J.K."/>
            <person name="Hao L."/>
            <person name="Jeon C.O."/>
        </authorList>
    </citation>
    <scope>NUCLEOTIDE SEQUENCE</scope>
    <source>
        <strain evidence="8">U1</strain>
    </source>
</reference>
<evidence type="ECO:0000313" key="8">
    <source>
        <dbReference type="EMBL" id="WAC10048.1"/>
    </source>
</evidence>
<dbReference type="PANTHER" id="PTHR34990:SF1">
    <property type="entry name" value="UDP-2,3-DIACYLGLUCOSAMINE HYDROLASE"/>
    <property type="match status" value="1"/>
</dbReference>
<dbReference type="GO" id="GO:0009245">
    <property type="term" value="P:lipid A biosynthetic process"/>
    <property type="evidence" value="ECO:0007669"/>
    <property type="project" value="TreeGrafter"/>
</dbReference>
<keyword evidence="9" id="KW-1185">Reference proteome</keyword>
<dbReference type="SUPFAM" id="SSF56300">
    <property type="entry name" value="Metallo-dependent phosphatases"/>
    <property type="match status" value="1"/>
</dbReference>
<feature type="domain" description="Calcineurin-like phosphoesterase" evidence="7">
    <location>
        <begin position="17"/>
        <end position="226"/>
    </location>
</feature>
<evidence type="ECO:0000256" key="6">
    <source>
        <dbReference type="ARBA" id="ARBA00023211"/>
    </source>
</evidence>
<dbReference type="Gene3D" id="3.60.21.10">
    <property type="match status" value="1"/>
</dbReference>
<dbReference type="GO" id="GO:0008758">
    <property type="term" value="F:UDP-2,3-diacylglucosamine hydrolase activity"/>
    <property type="evidence" value="ECO:0007669"/>
    <property type="project" value="TreeGrafter"/>
</dbReference>
<evidence type="ECO:0000256" key="4">
    <source>
        <dbReference type="ARBA" id="ARBA00022801"/>
    </source>
</evidence>
<keyword evidence="1" id="KW-1003">Cell membrane</keyword>
<dbReference type="GO" id="GO:0016020">
    <property type="term" value="C:membrane"/>
    <property type="evidence" value="ECO:0007669"/>
    <property type="project" value="GOC"/>
</dbReference>
<name>A0A9E8N761_9BACT</name>
<keyword evidence="4" id="KW-0378">Hydrolase</keyword>
<dbReference type="InterPro" id="IPR043461">
    <property type="entry name" value="LpxH-like"/>
</dbReference>
<dbReference type="InterPro" id="IPR004843">
    <property type="entry name" value="Calcineurin-like_PHP"/>
</dbReference>
<evidence type="ECO:0000256" key="2">
    <source>
        <dbReference type="ARBA" id="ARBA00022519"/>
    </source>
</evidence>
<protein>
    <submittedName>
        <fullName evidence="8">UDP-2,3-diacylglucosamine diphosphatase</fullName>
    </submittedName>
</protein>
<evidence type="ECO:0000256" key="5">
    <source>
        <dbReference type="ARBA" id="ARBA00023136"/>
    </source>
</evidence>
<dbReference type="Proteomes" id="UP001164653">
    <property type="component" value="Chromosome"/>
</dbReference>
<dbReference type="AlphaFoldDB" id="A0A9E8N761"/>
<proteinExistence type="predicted"/>
<dbReference type="RefSeq" id="WP_244821161.1">
    <property type="nucleotide sequence ID" value="NZ_CP112998.1"/>
</dbReference>
<dbReference type="PANTHER" id="PTHR34990">
    <property type="entry name" value="UDP-2,3-DIACYLGLUCOSAMINE HYDROLASE-RELATED"/>
    <property type="match status" value="1"/>
</dbReference>
<dbReference type="KEGG" id="dpf:ON006_20080"/>
<keyword evidence="6" id="KW-0464">Manganese</keyword>
<dbReference type="Pfam" id="PF00149">
    <property type="entry name" value="Metallophos"/>
    <property type="match status" value="1"/>
</dbReference>
<dbReference type="EMBL" id="CP112998">
    <property type="protein sequence ID" value="WAC10048.1"/>
    <property type="molecule type" value="Genomic_DNA"/>
</dbReference>
<evidence type="ECO:0000256" key="3">
    <source>
        <dbReference type="ARBA" id="ARBA00022723"/>
    </source>
</evidence>
<keyword evidence="2" id="KW-0997">Cell inner membrane</keyword>
<dbReference type="GO" id="GO:0046872">
    <property type="term" value="F:metal ion binding"/>
    <property type="evidence" value="ECO:0007669"/>
    <property type="project" value="UniProtKB-KW"/>
</dbReference>
<keyword evidence="3" id="KW-0479">Metal-binding</keyword>